<reference evidence="2" key="1">
    <citation type="submission" date="2020-05" db="UniProtKB">
        <authorList>
            <consortium name="EnsemblMetazoa"/>
        </authorList>
    </citation>
    <scope>IDENTIFICATION</scope>
    <source>
        <strain evidence="2">TTRI</strain>
    </source>
</reference>
<protein>
    <submittedName>
        <fullName evidence="2">Uncharacterized protein</fullName>
    </submittedName>
</protein>
<feature type="transmembrane region" description="Helical" evidence="1">
    <location>
        <begin position="181"/>
        <end position="204"/>
    </location>
</feature>
<dbReference type="Proteomes" id="UP000078200">
    <property type="component" value="Unassembled WGS sequence"/>
</dbReference>
<dbReference type="AlphaFoldDB" id="A0A1A9VLQ5"/>
<keyword evidence="1" id="KW-1133">Transmembrane helix</keyword>
<evidence type="ECO:0000313" key="3">
    <source>
        <dbReference type="Proteomes" id="UP000078200"/>
    </source>
</evidence>
<name>A0A1A9VLQ5_GLOAU</name>
<proteinExistence type="predicted"/>
<keyword evidence="1" id="KW-0812">Transmembrane</keyword>
<organism evidence="2 3">
    <name type="scientific">Glossina austeni</name>
    <name type="common">Savannah tsetse fly</name>
    <dbReference type="NCBI Taxonomy" id="7395"/>
    <lineage>
        <taxon>Eukaryota</taxon>
        <taxon>Metazoa</taxon>
        <taxon>Ecdysozoa</taxon>
        <taxon>Arthropoda</taxon>
        <taxon>Hexapoda</taxon>
        <taxon>Insecta</taxon>
        <taxon>Pterygota</taxon>
        <taxon>Neoptera</taxon>
        <taxon>Endopterygota</taxon>
        <taxon>Diptera</taxon>
        <taxon>Brachycera</taxon>
        <taxon>Muscomorpha</taxon>
        <taxon>Hippoboscoidea</taxon>
        <taxon>Glossinidae</taxon>
        <taxon>Glossina</taxon>
    </lineage>
</organism>
<keyword evidence="3" id="KW-1185">Reference proteome</keyword>
<dbReference type="EnsemblMetazoa" id="GAUT040977-RA">
    <property type="protein sequence ID" value="GAUT040977-PA"/>
    <property type="gene ID" value="GAUT040977"/>
</dbReference>
<evidence type="ECO:0000256" key="1">
    <source>
        <dbReference type="SAM" id="Phobius"/>
    </source>
</evidence>
<evidence type="ECO:0000313" key="2">
    <source>
        <dbReference type="EnsemblMetazoa" id="GAUT040977-PA"/>
    </source>
</evidence>
<sequence>MKFWIILTLLAISTRVSIATFFLTNALLRGVNAGLEETIGVGIGPAKFGLSKKINVHLGRLSQQKAHRTQDYPNYNQKNYTTNYPHVPAPRHGRWNDQANYTQVPGLTYGQRNYSANYPQVHRPRYGQRNYSANYPKVPGPRYGERNYSANYPKVPVPKHGHGDYQANYPQVPLPYLQLNLFFIMSILLAMSAAYGAAVPLLGIGLNLGVGANAGLGAGEYSRRDDYGSPHRYLGDSRERQDAGVGVGIGAGIGLGAGLF</sequence>
<dbReference type="VEuPathDB" id="VectorBase:GAUT040977"/>
<keyword evidence="1" id="KW-0472">Membrane</keyword>
<accession>A0A1A9VLQ5</accession>